<organism evidence="2 3">
    <name type="scientific">Variovorax paradoxus</name>
    <dbReference type="NCBI Taxonomy" id="34073"/>
    <lineage>
        <taxon>Bacteria</taxon>
        <taxon>Pseudomonadati</taxon>
        <taxon>Pseudomonadota</taxon>
        <taxon>Betaproteobacteria</taxon>
        <taxon>Burkholderiales</taxon>
        <taxon>Comamonadaceae</taxon>
        <taxon>Variovorax</taxon>
    </lineage>
</organism>
<accession>A0A2W5QJB0</accession>
<sequence length="203" mass="22259">MDDRYFYEPRQGHALAHNPIASIVGPRLIGWISTVGEDGRLNLAPYSFFGIFNYAPPIVAFASDGVKDSLANALRVGEFVVNTVTEELAEAMNVSSTSAREDEFVLAGLASAPSRLLRTPRVARSPVALECRVIEGKQLRDVHGDTVDSWLLMGEVVGVSVDSRLVASGTFDWTDIRRVLRAGGPSDYHWVGNENLMRMKRPA</sequence>
<dbReference type="PANTHER" id="PTHR43812">
    <property type="entry name" value="BLR2425 PROTEIN"/>
    <property type="match status" value="1"/>
</dbReference>
<dbReference type="Proteomes" id="UP000249135">
    <property type="component" value="Unassembled WGS sequence"/>
</dbReference>
<dbReference type="PANTHER" id="PTHR43812:SF2">
    <property type="entry name" value="FLAVIN REDUCTASE LIKE DOMAIN-CONTAINING PROTEIN"/>
    <property type="match status" value="1"/>
</dbReference>
<comment type="caution">
    <text evidence="2">The sequence shown here is derived from an EMBL/GenBank/DDBJ whole genome shotgun (WGS) entry which is preliminary data.</text>
</comment>
<evidence type="ECO:0000313" key="2">
    <source>
        <dbReference type="EMBL" id="PZQ77372.1"/>
    </source>
</evidence>
<protein>
    <submittedName>
        <fullName evidence="2">Asp/Glu/hydantoin racemase</fullName>
    </submittedName>
</protein>
<dbReference type="InterPro" id="IPR012349">
    <property type="entry name" value="Split_barrel_FMN-bd"/>
</dbReference>
<name>A0A2W5QJB0_VARPD</name>
<proteinExistence type="predicted"/>
<feature type="domain" description="Flavin reductase like" evidence="1">
    <location>
        <begin position="24"/>
        <end position="173"/>
    </location>
</feature>
<dbReference type="Pfam" id="PF01613">
    <property type="entry name" value="Flavin_Reduct"/>
    <property type="match status" value="1"/>
</dbReference>
<dbReference type="SMART" id="SM00903">
    <property type="entry name" value="Flavin_Reduct"/>
    <property type="match status" value="1"/>
</dbReference>
<dbReference type="InterPro" id="IPR002563">
    <property type="entry name" value="Flavin_Rdtase-like_dom"/>
</dbReference>
<dbReference type="GO" id="GO:0016646">
    <property type="term" value="F:oxidoreductase activity, acting on the CH-NH group of donors, NAD or NADP as acceptor"/>
    <property type="evidence" value="ECO:0007669"/>
    <property type="project" value="UniProtKB-ARBA"/>
</dbReference>
<evidence type="ECO:0000313" key="3">
    <source>
        <dbReference type="Proteomes" id="UP000249135"/>
    </source>
</evidence>
<reference evidence="2 3" key="1">
    <citation type="submission" date="2017-08" db="EMBL/GenBank/DDBJ databases">
        <title>Infants hospitalized years apart are colonized by the same room-sourced microbial strains.</title>
        <authorList>
            <person name="Brooks B."/>
            <person name="Olm M.R."/>
            <person name="Firek B.A."/>
            <person name="Baker R."/>
            <person name="Thomas B.C."/>
            <person name="Morowitz M.J."/>
            <person name="Banfield J.F."/>
        </authorList>
    </citation>
    <scope>NUCLEOTIDE SEQUENCE [LARGE SCALE GENOMIC DNA]</scope>
    <source>
        <strain evidence="2">S2_005_003_R2_41</strain>
    </source>
</reference>
<dbReference type="Gene3D" id="2.30.110.10">
    <property type="entry name" value="Electron Transport, Fmn-binding Protein, Chain A"/>
    <property type="match status" value="1"/>
</dbReference>
<dbReference type="GO" id="GO:0010181">
    <property type="term" value="F:FMN binding"/>
    <property type="evidence" value="ECO:0007669"/>
    <property type="project" value="InterPro"/>
</dbReference>
<dbReference type="AlphaFoldDB" id="A0A2W5QJB0"/>
<evidence type="ECO:0000259" key="1">
    <source>
        <dbReference type="SMART" id="SM00903"/>
    </source>
</evidence>
<dbReference type="EMBL" id="QFPP01000022">
    <property type="protein sequence ID" value="PZQ77372.1"/>
    <property type="molecule type" value="Genomic_DNA"/>
</dbReference>
<dbReference type="SUPFAM" id="SSF50475">
    <property type="entry name" value="FMN-binding split barrel"/>
    <property type="match status" value="1"/>
</dbReference>
<gene>
    <name evidence="2" type="ORF">DI563_03960</name>
</gene>